<feature type="non-terminal residue" evidence="1">
    <location>
        <position position="66"/>
    </location>
</feature>
<name>A0AAV4X974_CAEEX</name>
<comment type="caution">
    <text evidence="1">The sequence shown here is derived from an EMBL/GenBank/DDBJ whole genome shotgun (WGS) entry which is preliminary data.</text>
</comment>
<keyword evidence="2" id="KW-1185">Reference proteome</keyword>
<dbReference type="Proteomes" id="UP001054945">
    <property type="component" value="Unassembled WGS sequence"/>
</dbReference>
<dbReference type="EMBL" id="BPLR01017327">
    <property type="protein sequence ID" value="GIY90525.1"/>
    <property type="molecule type" value="Genomic_DNA"/>
</dbReference>
<dbReference type="AlphaFoldDB" id="A0AAV4X974"/>
<evidence type="ECO:0000313" key="2">
    <source>
        <dbReference type="Proteomes" id="UP001054945"/>
    </source>
</evidence>
<evidence type="ECO:0000313" key="1">
    <source>
        <dbReference type="EMBL" id="GIY90525.1"/>
    </source>
</evidence>
<protein>
    <submittedName>
        <fullName evidence="1">Uncharacterized protein</fullName>
    </submittedName>
</protein>
<organism evidence="1 2">
    <name type="scientific">Caerostris extrusa</name>
    <name type="common">Bark spider</name>
    <name type="synonym">Caerostris bankana</name>
    <dbReference type="NCBI Taxonomy" id="172846"/>
    <lineage>
        <taxon>Eukaryota</taxon>
        <taxon>Metazoa</taxon>
        <taxon>Ecdysozoa</taxon>
        <taxon>Arthropoda</taxon>
        <taxon>Chelicerata</taxon>
        <taxon>Arachnida</taxon>
        <taxon>Araneae</taxon>
        <taxon>Araneomorphae</taxon>
        <taxon>Entelegynae</taxon>
        <taxon>Araneoidea</taxon>
        <taxon>Araneidae</taxon>
        <taxon>Caerostris</taxon>
    </lineage>
</organism>
<proteinExistence type="predicted"/>
<reference evidence="1 2" key="1">
    <citation type="submission" date="2021-06" db="EMBL/GenBank/DDBJ databases">
        <title>Caerostris extrusa draft genome.</title>
        <authorList>
            <person name="Kono N."/>
            <person name="Arakawa K."/>
        </authorList>
    </citation>
    <scope>NUCLEOTIDE SEQUENCE [LARGE SCALE GENOMIC DNA]</scope>
</reference>
<gene>
    <name evidence="1" type="ORF">CEXT_689631</name>
</gene>
<sequence length="66" mass="7497">MCIVPEWSGIVELFGKAHCIMQTWLHDPACDVELSPSSRPEGKKRSCDRQTVHLNNLVTAKTRFDL</sequence>
<accession>A0AAV4X974</accession>